<name>A0A5B7HB51_PORTR</name>
<evidence type="ECO:0000313" key="3">
    <source>
        <dbReference type="Proteomes" id="UP000324222"/>
    </source>
</evidence>
<proteinExistence type="predicted"/>
<organism evidence="2 3">
    <name type="scientific">Portunus trituberculatus</name>
    <name type="common">Swimming crab</name>
    <name type="synonym">Neptunus trituberculatus</name>
    <dbReference type="NCBI Taxonomy" id="210409"/>
    <lineage>
        <taxon>Eukaryota</taxon>
        <taxon>Metazoa</taxon>
        <taxon>Ecdysozoa</taxon>
        <taxon>Arthropoda</taxon>
        <taxon>Crustacea</taxon>
        <taxon>Multicrustacea</taxon>
        <taxon>Malacostraca</taxon>
        <taxon>Eumalacostraca</taxon>
        <taxon>Eucarida</taxon>
        <taxon>Decapoda</taxon>
        <taxon>Pleocyemata</taxon>
        <taxon>Brachyura</taxon>
        <taxon>Eubrachyura</taxon>
        <taxon>Portunoidea</taxon>
        <taxon>Portunidae</taxon>
        <taxon>Portuninae</taxon>
        <taxon>Portunus</taxon>
    </lineage>
</organism>
<dbReference type="AlphaFoldDB" id="A0A5B7HB51"/>
<reference evidence="2 3" key="1">
    <citation type="submission" date="2019-05" db="EMBL/GenBank/DDBJ databases">
        <title>Another draft genome of Portunus trituberculatus and its Hox gene families provides insights of decapod evolution.</title>
        <authorList>
            <person name="Jeong J.-H."/>
            <person name="Song I."/>
            <person name="Kim S."/>
            <person name="Choi T."/>
            <person name="Kim D."/>
            <person name="Ryu S."/>
            <person name="Kim W."/>
        </authorList>
    </citation>
    <scope>NUCLEOTIDE SEQUENCE [LARGE SCALE GENOMIC DNA]</scope>
    <source>
        <tissue evidence="2">Muscle</tissue>
    </source>
</reference>
<protein>
    <submittedName>
        <fullName evidence="2">Uncharacterized protein</fullName>
    </submittedName>
</protein>
<feature type="region of interest" description="Disordered" evidence="1">
    <location>
        <begin position="32"/>
        <end position="74"/>
    </location>
</feature>
<evidence type="ECO:0000256" key="1">
    <source>
        <dbReference type="SAM" id="MobiDB-lite"/>
    </source>
</evidence>
<comment type="caution">
    <text evidence="2">The sequence shown here is derived from an EMBL/GenBank/DDBJ whole genome shotgun (WGS) entry which is preliminary data.</text>
</comment>
<gene>
    <name evidence="2" type="ORF">E2C01_061244</name>
</gene>
<dbReference type="Proteomes" id="UP000324222">
    <property type="component" value="Unassembled WGS sequence"/>
</dbReference>
<accession>A0A5B7HB51</accession>
<keyword evidence="3" id="KW-1185">Reference proteome</keyword>
<dbReference type="EMBL" id="VSRR010025754">
    <property type="protein sequence ID" value="MPC67079.1"/>
    <property type="molecule type" value="Genomic_DNA"/>
</dbReference>
<evidence type="ECO:0000313" key="2">
    <source>
        <dbReference type="EMBL" id="MPC67079.1"/>
    </source>
</evidence>
<sequence length="235" mass="25041">MHTSPPPLPPRVSAGKGGASIRSIMEEAHCHQHPIPPLHSSSSSARPPPSNHAPSRPSTLNTPAHPTLHPPPTVDTTAAVFQVEQRLSTPPSECRTPSRTVASVVMHVTAGRAALGDQLLTFATSSMCVHAAATPRGHPEAVFLVLGGGALLSRLPQHPRSATFWQKFGWRGSVRLGVRVRWSRPADRPRAHPHFFTIFTPTRPALAPHATPVATGSVCRPAALHKSLFASRSAV</sequence>
<feature type="compositionally biased region" description="Low complexity" evidence="1">
    <location>
        <begin position="52"/>
        <end position="67"/>
    </location>
</feature>